<proteinExistence type="predicted"/>
<evidence type="ECO:0000313" key="2">
    <source>
        <dbReference type="Proteomes" id="UP000054928"/>
    </source>
</evidence>
<dbReference type="GeneID" id="36401809"/>
<keyword evidence="2" id="KW-1185">Reference proteome</keyword>
<dbReference type="RefSeq" id="XP_024585333.1">
    <property type="nucleotide sequence ID" value="XM_024720099.1"/>
</dbReference>
<dbReference type="EMBL" id="CCYD01003042">
    <property type="protein sequence ID" value="CEG48964.1"/>
    <property type="molecule type" value="Genomic_DNA"/>
</dbReference>
<dbReference type="AlphaFoldDB" id="A0A0P1B4S6"/>
<protein>
    <submittedName>
        <fullName evidence="1">Uncharacterized protein</fullName>
    </submittedName>
</protein>
<name>A0A0P1B4S6_PLAHL</name>
<sequence>MIEGSNIPKLKYTMLGIQVSTTQITPLDVSVRVCVHAGLTSRRQETAKVVEK</sequence>
<organism evidence="1 2">
    <name type="scientific">Plasmopara halstedii</name>
    <name type="common">Downy mildew of sunflower</name>
    <dbReference type="NCBI Taxonomy" id="4781"/>
    <lineage>
        <taxon>Eukaryota</taxon>
        <taxon>Sar</taxon>
        <taxon>Stramenopiles</taxon>
        <taxon>Oomycota</taxon>
        <taxon>Peronosporomycetes</taxon>
        <taxon>Peronosporales</taxon>
        <taxon>Peronosporaceae</taxon>
        <taxon>Plasmopara</taxon>
    </lineage>
</organism>
<reference evidence="2" key="1">
    <citation type="submission" date="2014-09" db="EMBL/GenBank/DDBJ databases">
        <authorList>
            <person name="Sharma Rahul"/>
            <person name="Thines Marco"/>
        </authorList>
    </citation>
    <scope>NUCLEOTIDE SEQUENCE [LARGE SCALE GENOMIC DNA]</scope>
</reference>
<accession>A0A0P1B4S6</accession>
<dbReference type="Proteomes" id="UP000054928">
    <property type="component" value="Unassembled WGS sequence"/>
</dbReference>
<evidence type="ECO:0000313" key="1">
    <source>
        <dbReference type="EMBL" id="CEG48964.1"/>
    </source>
</evidence>